<keyword evidence="4 7" id="KW-0808">Transferase</keyword>
<dbReference type="STRING" id="1895771.BGO89_11980"/>
<dbReference type="GO" id="GO:0003723">
    <property type="term" value="F:RNA binding"/>
    <property type="evidence" value="ECO:0007669"/>
    <property type="project" value="UniProtKB-UniRule"/>
</dbReference>
<evidence type="ECO:0000256" key="4">
    <source>
        <dbReference type="ARBA" id="ARBA00022679"/>
    </source>
</evidence>
<sequence>MSTFAPKKRFSQNFLTDPGTASRIVAAVEAVEGDHVIEIGPGTGVLTQRLLAGRLSRLVAVDVDQRAIDHVVAQPWAKNDRFRVLHSDILKVDPAMACPGVPANHVKVIGNIPYAITSDILFWLFDHRRTVSRAVIMMQREVARRCVGQPGTKEYGILAVATAFAARAKVLFHVQPGSFFPRPDVTSSVVLFEFRETDPFDVDMPAYMNFVRAAFSQRRKVLSNSLAEWCGRTLGVSIRDLARETGPFDLARTRAEELSPEELYRCWKDLADKAGRA</sequence>
<evidence type="ECO:0000256" key="3">
    <source>
        <dbReference type="ARBA" id="ARBA00022603"/>
    </source>
</evidence>
<dbReference type="PANTHER" id="PTHR11727:SF7">
    <property type="entry name" value="DIMETHYLADENOSINE TRANSFERASE-RELATED"/>
    <property type="match status" value="1"/>
</dbReference>
<keyword evidence="1 7" id="KW-0963">Cytoplasm</keyword>
<evidence type="ECO:0000313" key="11">
    <source>
        <dbReference type="Proteomes" id="UP000184233"/>
    </source>
</evidence>
<evidence type="ECO:0000256" key="8">
    <source>
        <dbReference type="PROSITE-ProRule" id="PRU01026"/>
    </source>
</evidence>
<dbReference type="AlphaFoldDB" id="A0A1M3KXT9"/>
<dbReference type="CDD" id="cd02440">
    <property type="entry name" value="AdoMet_MTases"/>
    <property type="match status" value="1"/>
</dbReference>
<name>A0A1M3KXT9_9BACT</name>
<protein>
    <recommendedName>
        <fullName evidence="7">Ribosomal RNA small subunit methyltransferase A</fullName>
        <ecNumber evidence="7">2.1.1.182</ecNumber>
    </recommendedName>
    <alternativeName>
        <fullName evidence="7">16S rRNA (adenine(1518)-N(6)/adenine(1519)-N(6))-dimethyltransferase</fullName>
    </alternativeName>
    <alternativeName>
        <fullName evidence="7">16S rRNA dimethyladenosine transferase</fullName>
    </alternativeName>
    <alternativeName>
        <fullName evidence="7">16S rRNA dimethylase</fullName>
    </alternativeName>
    <alternativeName>
        <fullName evidence="7">S-adenosylmethionine-6-N', N'-adenosyl(rRNA) dimethyltransferase</fullName>
    </alternativeName>
</protein>
<dbReference type="InterPro" id="IPR001737">
    <property type="entry name" value="KsgA/Erm"/>
</dbReference>
<dbReference type="EC" id="2.1.1.182" evidence="7"/>
<organism evidence="10 11">
    <name type="scientific">Candidatus Kapaibacterium thiocyanatum</name>
    <dbReference type="NCBI Taxonomy" id="1895771"/>
    <lineage>
        <taxon>Bacteria</taxon>
        <taxon>Pseudomonadati</taxon>
        <taxon>Candidatus Kapaibacteriota</taxon>
        <taxon>Candidatus Kapaibacteriia</taxon>
        <taxon>Candidatus Kapaibacteriales</taxon>
        <taxon>Candidatus Kapaibacteriaceae</taxon>
        <taxon>Candidatus Kapaibacterium</taxon>
    </lineage>
</organism>
<comment type="caution">
    <text evidence="10">The sequence shown here is derived from an EMBL/GenBank/DDBJ whole genome shotgun (WGS) entry which is preliminary data.</text>
</comment>
<feature type="binding site" evidence="7 8">
    <location>
        <position position="15"/>
    </location>
    <ligand>
        <name>S-adenosyl-L-methionine</name>
        <dbReference type="ChEBI" id="CHEBI:59789"/>
    </ligand>
</feature>
<feature type="binding site" evidence="8">
    <location>
        <position position="62"/>
    </location>
    <ligand>
        <name>S-adenosyl-L-methionine</name>
        <dbReference type="ChEBI" id="CHEBI:59789"/>
    </ligand>
</feature>
<comment type="caution">
    <text evidence="7">Lacks conserved residue(s) required for the propagation of feature annotation.</text>
</comment>
<keyword evidence="3 7" id="KW-0489">Methyltransferase</keyword>
<evidence type="ECO:0000256" key="7">
    <source>
        <dbReference type="HAMAP-Rule" id="MF_00607"/>
    </source>
</evidence>
<comment type="subcellular location">
    <subcellularLocation>
        <location evidence="7">Cytoplasm</location>
    </subcellularLocation>
</comment>
<dbReference type="InterPro" id="IPR029063">
    <property type="entry name" value="SAM-dependent_MTases_sf"/>
</dbReference>
<keyword evidence="2 7" id="KW-0698">rRNA processing</keyword>
<feature type="binding site" evidence="7 8">
    <location>
        <position position="88"/>
    </location>
    <ligand>
        <name>S-adenosyl-L-methionine</name>
        <dbReference type="ChEBI" id="CHEBI:59789"/>
    </ligand>
</feature>
<dbReference type="PANTHER" id="PTHR11727">
    <property type="entry name" value="DIMETHYLADENOSINE TRANSFERASE"/>
    <property type="match status" value="1"/>
</dbReference>
<proteinExistence type="inferred from homology"/>
<reference evidence="10 11" key="1">
    <citation type="submission" date="2016-09" db="EMBL/GenBank/DDBJ databases">
        <title>Genome-resolved meta-omics ties microbial dynamics to process performance in biotechnology for thiocyanate degradation.</title>
        <authorList>
            <person name="Kantor R.S."/>
            <person name="Huddy R.J."/>
            <person name="Iyer R."/>
            <person name="Thomas B.C."/>
            <person name="Brown C.T."/>
            <person name="Anantharaman K."/>
            <person name="Tringe S."/>
            <person name="Hettich R.L."/>
            <person name="Harrison S.T."/>
            <person name="Banfield J.F."/>
        </authorList>
    </citation>
    <scope>NUCLEOTIDE SEQUENCE [LARGE SCALE GENOMIC DNA]</scope>
    <source>
        <strain evidence="10">59-99</strain>
    </source>
</reference>
<dbReference type="Gene3D" id="3.40.50.150">
    <property type="entry name" value="Vaccinia Virus protein VP39"/>
    <property type="match status" value="1"/>
</dbReference>
<keyword evidence="5 7" id="KW-0949">S-adenosyl-L-methionine</keyword>
<evidence type="ECO:0000256" key="1">
    <source>
        <dbReference type="ARBA" id="ARBA00022490"/>
    </source>
</evidence>
<feature type="binding site" evidence="7 8">
    <location>
        <position position="13"/>
    </location>
    <ligand>
        <name>S-adenosyl-L-methionine</name>
        <dbReference type="ChEBI" id="CHEBI:59789"/>
    </ligand>
</feature>
<comment type="catalytic activity">
    <reaction evidence="7">
        <text>adenosine(1518)/adenosine(1519) in 16S rRNA + 4 S-adenosyl-L-methionine = N(6)-dimethyladenosine(1518)/N(6)-dimethyladenosine(1519) in 16S rRNA + 4 S-adenosyl-L-homocysteine + 4 H(+)</text>
        <dbReference type="Rhea" id="RHEA:19609"/>
        <dbReference type="Rhea" id="RHEA-COMP:10232"/>
        <dbReference type="Rhea" id="RHEA-COMP:10233"/>
        <dbReference type="ChEBI" id="CHEBI:15378"/>
        <dbReference type="ChEBI" id="CHEBI:57856"/>
        <dbReference type="ChEBI" id="CHEBI:59789"/>
        <dbReference type="ChEBI" id="CHEBI:74411"/>
        <dbReference type="ChEBI" id="CHEBI:74493"/>
        <dbReference type="EC" id="2.1.1.182"/>
    </reaction>
</comment>
<dbReference type="Gene3D" id="1.10.8.100">
    <property type="entry name" value="Ribosomal RNA adenine dimethylase-like, domain 2"/>
    <property type="match status" value="1"/>
</dbReference>
<dbReference type="SUPFAM" id="SSF53335">
    <property type="entry name" value="S-adenosyl-L-methionine-dependent methyltransferases"/>
    <property type="match status" value="1"/>
</dbReference>
<dbReference type="GO" id="GO:0005737">
    <property type="term" value="C:cytoplasm"/>
    <property type="evidence" value="ECO:0007669"/>
    <property type="project" value="UniProtKB-SubCell"/>
</dbReference>
<evidence type="ECO:0000256" key="6">
    <source>
        <dbReference type="ARBA" id="ARBA00022884"/>
    </source>
</evidence>
<dbReference type="Pfam" id="PF00398">
    <property type="entry name" value="RrnaAD"/>
    <property type="match status" value="1"/>
</dbReference>
<dbReference type="InterPro" id="IPR011530">
    <property type="entry name" value="rRNA_adenine_dimethylase"/>
</dbReference>
<feature type="binding site" evidence="7 8">
    <location>
        <position position="111"/>
    </location>
    <ligand>
        <name>S-adenosyl-L-methionine</name>
        <dbReference type="ChEBI" id="CHEBI:59789"/>
    </ligand>
</feature>
<dbReference type="InterPro" id="IPR023165">
    <property type="entry name" value="rRNA_Ade_diMease-like_C"/>
</dbReference>
<dbReference type="PROSITE" id="PS51689">
    <property type="entry name" value="SAM_RNA_A_N6_MT"/>
    <property type="match status" value="1"/>
</dbReference>
<dbReference type="NCBIfam" id="TIGR00755">
    <property type="entry name" value="ksgA"/>
    <property type="match status" value="1"/>
</dbReference>
<keyword evidence="6 7" id="KW-0694">RNA-binding</keyword>
<evidence type="ECO:0000259" key="9">
    <source>
        <dbReference type="SMART" id="SM00650"/>
    </source>
</evidence>
<comment type="function">
    <text evidence="7">Specifically dimethylates two adjacent adenosines (A1518 and A1519) in the loop of a conserved hairpin near the 3'-end of 16S rRNA in the 30S particle. May play a critical role in biogenesis of 30S subunits.</text>
</comment>
<dbReference type="HAMAP" id="MF_00607">
    <property type="entry name" value="16SrRNA_methyltr_A"/>
    <property type="match status" value="1"/>
</dbReference>
<feature type="binding site" evidence="7 8">
    <location>
        <position position="40"/>
    </location>
    <ligand>
        <name>S-adenosyl-L-methionine</name>
        <dbReference type="ChEBI" id="CHEBI:59789"/>
    </ligand>
</feature>
<feature type="domain" description="Ribosomal RNA adenine methylase transferase N-terminal" evidence="9">
    <location>
        <begin position="20"/>
        <end position="196"/>
    </location>
</feature>
<evidence type="ECO:0000313" key="10">
    <source>
        <dbReference type="EMBL" id="OJX57207.1"/>
    </source>
</evidence>
<dbReference type="EMBL" id="MKVH01000024">
    <property type="protein sequence ID" value="OJX57207.1"/>
    <property type="molecule type" value="Genomic_DNA"/>
</dbReference>
<gene>
    <name evidence="7" type="primary">rsmA</name>
    <name evidence="7" type="synonym">ksgA</name>
    <name evidence="10" type="ORF">BGO89_11980</name>
</gene>
<evidence type="ECO:0000256" key="2">
    <source>
        <dbReference type="ARBA" id="ARBA00022552"/>
    </source>
</evidence>
<dbReference type="SMART" id="SM00650">
    <property type="entry name" value="rADc"/>
    <property type="match status" value="1"/>
</dbReference>
<accession>A0A1M3KXT9</accession>
<dbReference type="Proteomes" id="UP000184233">
    <property type="component" value="Unassembled WGS sequence"/>
</dbReference>
<dbReference type="InterPro" id="IPR020598">
    <property type="entry name" value="rRNA_Ade_methylase_Trfase_N"/>
</dbReference>
<comment type="similarity">
    <text evidence="7">Belongs to the class I-like SAM-binding methyltransferase superfamily. rRNA adenine N(6)-methyltransferase family. RsmA subfamily.</text>
</comment>
<evidence type="ECO:0000256" key="5">
    <source>
        <dbReference type="ARBA" id="ARBA00022691"/>
    </source>
</evidence>
<dbReference type="GO" id="GO:0052908">
    <property type="term" value="F:16S rRNA (adenine(1518)-N(6)/adenine(1519)-N(6))-dimethyltransferase activity"/>
    <property type="evidence" value="ECO:0007669"/>
    <property type="project" value="UniProtKB-EC"/>
</dbReference>